<sequence>MRGGQFRAQHLPQGPLPSRRAPSSPPISTLQVPHLFPYPFGLSVPGQGVTPRHRQDRTSRLHTPGPGTSPSARNSSGASPPSSATLLLGEKDLFSPAMVIHRERKENKGEEPALRNALEAGSGTEVGAQGGGAERLVPQVGARSEDQGACAGGGPTLPTRPTPGREMRSGGGG</sequence>
<name>A0ACB0ECY1_RANTA</name>
<accession>A0ACB0ECY1</accession>
<dbReference type="EMBL" id="OX596103">
    <property type="protein sequence ID" value="CAI9698465.1"/>
    <property type="molecule type" value="Genomic_DNA"/>
</dbReference>
<dbReference type="Proteomes" id="UP001162501">
    <property type="component" value="Chromosome 19"/>
</dbReference>
<proteinExistence type="predicted"/>
<evidence type="ECO:0000313" key="1">
    <source>
        <dbReference type="EMBL" id="CAI9698465.1"/>
    </source>
</evidence>
<gene>
    <name evidence="1" type="ORF">MRATA1EN3_LOCUS9678</name>
</gene>
<reference evidence="1" key="1">
    <citation type="submission" date="2023-05" db="EMBL/GenBank/DDBJ databases">
        <authorList>
            <consortium name="ELIXIR-Norway"/>
        </authorList>
    </citation>
    <scope>NUCLEOTIDE SEQUENCE</scope>
</reference>
<protein>
    <submittedName>
        <fullName evidence="1">Uncharacterized protein</fullName>
    </submittedName>
</protein>
<organism evidence="1 2">
    <name type="scientific">Rangifer tarandus platyrhynchus</name>
    <name type="common">Svalbard reindeer</name>
    <dbReference type="NCBI Taxonomy" id="3082113"/>
    <lineage>
        <taxon>Eukaryota</taxon>
        <taxon>Metazoa</taxon>
        <taxon>Chordata</taxon>
        <taxon>Craniata</taxon>
        <taxon>Vertebrata</taxon>
        <taxon>Euteleostomi</taxon>
        <taxon>Mammalia</taxon>
        <taxon>Eutheria</taxon>
        <taxon>Laurasiatheria</taxon>
        <taxon>Artiodactyla</taxon>
        <taxon>Ruminantia</taxon>
        <taxon>Pecora</taxon>
        <taxon>Cervidae</taxon>
        <taxon>Odocoileinae</taxon>
        <taxon>Rangifer</taxon>
    </lineage>
</organism>
<evidence type="ECO:0000313" key="2">
    <source>
        <dbReference type="Proteomes" id="UP001162501"/>
    </source>
</evidence>